<dbReference type="InterPro" id="IPR007523">
    <property type="entry name" value="NDUFAF3/AAMDC"/>
</dbReference>
<dbReference type="EMBL" id="QFNN01000041">
    <property type="protein sequence ID" value="PZO89944.1"/>
    <property type="molecule type" value="Genomic_DNA"/>
</dbReference>
<protein>
    <recommendedName>
        <fullName evidence="3">Xcc1710-like domain-containing protein</fullName>
    </recommendedName>
</protein>
<evidence type="ECO:0008006" key="3">
    <source>
        <dbReference type="Google" id="ProtNLM"/>
    </source>
</evidence>
<organism evidence="1 2">
    <name type="scientific">Sphingomonas sanxanigenens</name>
    <dbReference type="NCBI Taxonomy" id="397260"/>
    <lineage>
        <taxon>Bacteria</taxon>
        <taxon>Pseudomonadati</taxon>
        <taxon>Pseudomonadota</taxon>
        <taxon>Alphaproteobacteria</taxon>
        <taxon>Sphingomonadales</taxon>
        <taxon>Sphingomonadaceae</taxon>
        <taxon>Sphingomonas</taxon>
    </lineage>
</organism>
<evidence type="ECO:0000313" key="1">
    <source>
        <dbReference type="EMBL" id="PZO89944.1"/>
    </source>
</evidence>
<accession>A0A2W5A617</accession>
<proteinExistence type="predicted"/>
<dbReference type="PANTHER" id="PTHR21192">
    <property type="entry name" value="NUCLEAR PROTEIN E3-3"/>
    <property type="match status" value="1"/>
</dbReference>
<dbReference type="Pfam" id="PF04430">
    <property type="entry name" value="DUF498"/>
    <property type="match status" value="1"/>
</dbReference>
<dbReference type="AlphaFoldDB" id="A0A2W5A617"/>
<dbReference type="Proteomes" id="UP000249066">
    <property type="component" value="Unassembled WGS sequence"/>
</dbReference>
<evidence type="ECO:0000313" key="2">
    <source>
        <dbReference type="Proteomes" id="UP000249066"/>
    </source>
</evidence>
<sequence length="127" mass="13187">MAGKDIGVRVARDRAGAGPMVSGFAGRGFRIDGVAMDGALLTPLWAREWADPAIDEAAIADLLAVSPPPEFILIGTGASLLRPPPAFVAAIEARGIGVEAMDSRAAARAWGVLRAEDRWIAAALMPL</sequence>
<name>A0A2W5A617_9SPHN</name>
<comment type="caution">
    <text evidence="1">The sequence shown here is derived from an EMBL/GenBank/DDBJ whole genome shotgun (WGS) entry which is preliminary data.</text>
</comment>
<gene>
    <name evidence="1" type="ORF">DI623_08545</name>
</gene>
<dbReference type="Gene3D" id="3.40.1230.10">
    <property type="entry name" value="MTH938-like"/>
    <property type="match status" value="1"/>
</dbReference>
<dbReference type="SUPFAM" id="SSF64076">
    <property type="entry name" value="MTH938-like"/>
    <property type="match status" value="1"/>
</dbReference>
<reference evidence="1 2" key="1">
    <citation type="submission" date="2017-08" db="EMBL/GenBank/DDBJ databases">
        <title>Infants hospitalized years apart are colonized by the same room-sourced microbial strains.</title>
        <authorList>
            <person name="Brooks B."/>
            <person name="Olm M.R."/>
            <person name="Firek B.A."/>
            <person name="Baker R."/>
            <person name="Thomas B.C."/>
            <person name="Morowitz M.J."/>
            <person name="Banfield J.F."/>
        </authorList>
    </citation>
    <scope>NUCLEOTIDE SEQUENCE [LARGE SCALE GENOMIC DNA]</scope>
    <source>
        <strain evidence="1">S2_018_000_R2_101</strain>
    </source>
</reference>
<dbReference type="PANTHER" id="PTHR21192:SF2">
    <property type="entry name" value="NADH DEHYDROGENASE [UBIQUINONE] 1 ALPHA SUBCOMPLEX ASSEMBLY FACTOR 3"/>
    <property type="match status" value="1"/>
</dbReference>
<dbReference type="InterPro" id="IPR036748">
    <property type="entry name" value="MTH938-like_sf"/>
</dbReference>